<dbReference type="EMBL" id="CP126659">
    <property type="protein sequence ID" value="WJZ99857.1"/>
    <property type="molecule type" value="Genomic_DNA"/>
</dbReference>
<keyword evidence="3" id="KW-1185">Reference proteome</keyword>
<dbReference type="Pfam" id="PF16420">
    <property type="entry name" value="ATG7_N"/>
    <property type="match status" value="1"/>
</dbReference>
<organism evidence="2 3">
    <name type="scientific">Vitis vinifera</name>
    <name type="common">Grape</name>
    <dbReference type="NCBI Taxonomy" id="29760"/>
    <lineage>
        <taxon>Eukaryota</taxon>
        <taxon>Viridiplantae</taxon>
        <taxon>Streptophyta</taxon>
        <taxon>Embryophyta</taxon>
        <taxon>Tracheophyta</taxon>
        <taxon>Spermatophyta</taxon>
        <taxon>Magnoliopsida</taxon>
        <taxon>eudicotyledons</taxon>
        <taxon>Gunneridae</taxon>
        <taxon>Pentapetalae</taxon>
        <taxon>rosids</taxon>
        <taxon>Vitales</taxon>
        <taxon>Vitaceae</taxon>
        <taxon>Viteae</taxon>
        <taxon>Vitis</taxon>
    </lineage>
</organism>
<dbReference type="InterPro" id="IPR032197">
    <property type="entry name" value="Atg7_N"/>
</dbReference>
<accession>A0ABY9CX67</accession>
<dbReference type="Gene3D" id="3.40.140.70">
    <property type="entry name" value="Ubiquitin-like modifier-activating enzyme ATG7 N-terminal domain"/>
    <property type="match status" value="1"/>
</dbReference>
<proteinExistence type="predicted"/>
<dbReference type="Proteomes" id="UP001227230">
    <property type="component" value="Chromosome 12"/>
</dbReference>
<name>A0ABY9CX67_VITVI</name>
<evidence type="ECO:0000259" key="1">
    <source>
        <dbReference type="Pfam" id="PF16420"/>
    </source>
</evidence>
<reference evidence="2 3" key="1">
    <citation type="journal article" date="2023" name="Hortic Res">
        <title>The complete reference genome for grapevine (Vitis vinifera L.) genetics and breeding.</title>
        <authorList>
            <person name="Shi X."/>
            <person name="Cao S."/>
            <person name="Wang X."/>
            <person name="Huang S."/>
            <person name="Wang Y."/>
            <person name="Liu Z."/>
            <person name="Liu W."/>
            <person name="Leng X."/>
            <person name="Peng Y."/>
            <person name="Wang N."/>
            <person name="Wang Y."/>
            <person name="Ma Z."/>
            <person name="Xu X."/>
            <person name="Zhang F."/>
            <person name="Xue H."/>
            <person name="Zhong H."/>
            <person name="Wang Y."/>
            <person name="Zhang K."/>
            <person name="Velt A."/>
            <person name="Avia K."/>
            <person name="Holtgrawe D."/>
            <person name="Grimplet J."/>
            <person name="Matus J.T."/>
            <person name="Ware D."/>
            <person name="Wu X."/>
            <person name="Wang H."/>
            <person name="Liu C."/>
            <person name="Fang Y."/>
            <person name="Rustenholz C."/>
            <person name="Cheng Z."/>
            <person name="Xiao H."/>
            <person name="Zhou Y."/>
        </authorList>
    </citation>
    <scope>NUCLEOTIDE SEQUENCE [LARGE SCALE GENOMIC DNA]</scope>
    <source>
        <strain evidence="3">cv. Pinot noir / PN40024</strain>
        <tissue evidence="2">Leaf</tissue>
    </source>
</reference>
<dbReference type="InterPro" id="IPR042522">
    <property type="entry name" value="Atg7_N_1"/>
</dbReference>
<evidence type="ECO:0000313" key="3">
    <source>
        <dbReference type="Proteomes" id="UP001227230"/>
    </source>
</evidence>
<gene>
    <name evidence="2" type="ORF">VitviT2T_018270</name>
</gene>
<protein>
    <recommendedName>
        <fullName evidence="1">Ubiquitin-like modifier-activating enzyme Atg7 N-terminal domain-containing protein</fullName>
    </recommendedName>
</protein>
<sequence>MGGEIPTVTLNGVVLQFAPFRSVVDEAFWHRLSSLKLNKLGIDDSPISITGFYAPCSRSQVSNHLTLLVESLPPKPSEQSSTPPISRGNKNRCSVLRILYNTNTLESFYALDKQSFLKAKAEKTWNDVHSGKAEKDSSVLSRFLLISFADLKNGASIIGLLSLLWCLTLQQPWLI</sequence>
<evidence type="ECO:0000313" key="2">
    <source>
        <dbReference type="EMBL" id="WJZ99857.1"/>
    </source>
</evidence>
<feature type="domain" description="Ubiquitin-like modifier-activating enzyme Atg7 N-terminal" evidence="1">
    <location>
        <begin position="15"/>
        <end position="153"/>
    </location>
</feature>